<feature type="domain" description="Ig-like" evidence="10">
    <location>
        <begin position="320"/>
        <end position="414"/>
    </location>
</feature>
<keyword evidence="5" id="KW-0677">Repeat</keyword>
<dbReference type="PANTHER" id="PTHR24369">
    <property type="entry name" value="ANTIGEN BSP, PUTATIVE-RELATED"/>
    <property type="match status" value="1"/>
</dbReference>
<evidence type="ECO:0000259" key="10">
    <source>
        <dbReference type="PROSITE" id="PS50835"/>
    </source>
</evidence>
<comment type="caution">
    <text evidence="11">The sequence shown here is derived from an EMBL/GenBank/DDBJ whole genome shotgun (WGS) entry which is preliminary data.</text>
</comment>
<accession>A0A448WUV1</accession>
<evidence type="ECO:0000256" key="4">
    <source>
        <dbReference type="ARBA" id="ARBA00022729"/>
    </source>
</evidence>
<dbReference type="PROSITE" id="PS50835">
    <property type="entry name" value="IG_LIKE"/>
    <property type="match status" value="1"/>
</dbReference>
<dbReference type="Proteomes" id="UP000784294">
    <property type="component" value="Unassembled WGS sequence"/>
</dbReference>
<dbReference type="AlphaFoldDB" id="A0A448WUV1"/>
<keyword evidence="4" id="KW-0732">Signal</keyword>
<evidence type="ECO:0000256" key="5">
    <source>
        <dbReference type="ARBA" id="ARBA00022737"/>
    </source>
</evidence>
<evidence type="ECO:0000313" key="12">
    <source>
        <dbReference type="Proteomes" id="UP000784294"/>
    </source>
</evidence>
<keyword evidence="12" id="KW-1185">Reference proteome</keyword>
<sequence length="729" mass="81963">MMRSVLRSVETWNYREANFIRSTNMLGRHMLLFPPLLLLFTSSVRSDANLLSTSCPPQLDASTFTCQYRRLTAIPTIIHRDTRVLDLSNNRLAVLHEDSFLYLGSLERLTLTGNRLVKITERALVPLADSLMYLSLRRNQLRPADPKSLPSSTLRPLRRLVRLDLAENPIDLLPTGWFDNFEGPLVELHLDESYGHAGMHLEPKAFQGLGALRQLNLGHVRLSTPLSKEAFAGLPISQMTELRLNGVRWKACDCQLDWLPDWLIQRPGYNESSLEYERGAAGICESPKHLAGMSVLQLNITHFQCPIRLLGLAYQYTDEPTVVQHNGFAVSIPCRLGKQLRLICRITGQTKPQVTWHRNGMPLRPEEAEADLDVQIGHGEAINFTLTFGVSACNHGSNTSFHCRASAQSGEEINGEFRFNLPIEATTRGNVQTPNELGDMIYGEAYSSKNRLQIVKMDSRLTYSRLSLFETYAIWMGAIVVGTFICTCTFMYAASRLLPFNASKICAFMNVGALEVSRSSPTVTEGTVANDVLTKKYAVPIHKCCAIKENEILLNQSHQEDSYCAQEVKKSSPLITPHTQLINNSTGQTSYPSHQPWLFESTRNTLLPSKSSLTEAECCQFSTVHLNSPAKETLVASRLGFPWGFKNDPLQEIAIKEALIPMLPINGSMMSFHLPREEKLIYNFSLEKTKEFCPILKYHADIDEMDAERPKNQIIPVISEKASLSYTNR</sequence>
<dbReference type="SMART" id="SM00082">
    <property type="entry name" value="LRRCT"/>
    <property type="match status" value="1"/>
</dbReference>
<dbReference type="InterPro" id="IPR013098">
    <property type="entry name" value="Ig_I-set"/>
</dbReference>
<comment type="subcellular location">
    <subcellularLocation>
        <location evidence="1">Membrane</location>
        <topology evidence="1">Single-pass membrane protein</topology>
    </subcellularLocation>
</comment>
<reference evidence="11" key="1">
    <citation type="submission" date="2018-11" db="EMBL/GenBank/DDBJ databases">
        <authorList>
            <consortium name="Pathogen Informatics"/>
        </authorList>
    </citation>
    <scope>NUCLEOTIDE SEQUENCE</scope>
</reference>
<dbReference type="OrthoDB" id="6258201at2759"/>
<keyword evidence="3 9" id="KW-0812">Transmembrane</keyword>
<dbReference type="PANTHER" id="PTHR24369:SF210">
    <property type="entry name" value="CHAOPTIN-RELATED"/>
    <property type="match status" value="1"/>
</dbReference>
<dbReference type="InterPro" id="IPR001611">
    <property type="entry name" value="Leu-rich_rpt"/>
</dbReference>
<feature type="transmembrane region" description="Helical" evidence="9">
    <location>
        <begin position="472"/>
        <end position="494"/>
    </location>
</feature>
<dbReference type="InterPro" id="IPR000483">
    <property type="entry name" value="Cys-rich_flank_reg_C"/>
</dbReference>
<dbReference type="InterPro" id="IPR007110">
    <property type="entry name" value="Ig-like_dom"/>
</dbReference>
<dbReference type="Pfam" id="PF07679">
    <property type="entry name" value="I-set"/>
    <property type="match status" value="1"/>
</dbReference>
<keyword evidence="6 9" id="KW-1133">Transmembrane helix</keyword>
<dbReference type="InterPro" id="IPR013783">
    <property type="entry name" value="Ig-like_fold"/>
</dbReference>
<evidence type="ECO:0000256" key="1">
    <source>
        <dbReference type="ARBA" id="ARBA00004167"/>
    </source>
</evidence>
<dbReference type="Gene3D" id="2.60.40.10">
    <property type="entry name" value="Immunoglobulins"/>
    <property type="match status" value="1"/>
</dbReference>
<evidence type="ECO:0000256" key="6">
    <source>
        <dbReference type="ARBA" id="ARBA00022989"/>
    </source>
</evidence>
<dbReference type="Pfam" id="PF13855">
    <property type="entry name" value="LRR_8"/>
    <property type="match status" value="1"/>
</dbReference>
<evidence type="ECO:0000256" key="7">
    <source>
        <dbReference type="ARBA" id="ARBA00023136"/>
    </source>
</evidence>
<keyword evidence="7 9" id="KW-0472">Membrane</keyword>
<dbReference type="SUPFAM" id="SSF48726">
    <property type="entry name" value="Immunoglobulin"/>
    <property type="match status" value="1"/>
</dbReference>
<keyword evidence="8" id="KW-1015">Disulfide bond</keyword>
<dbReference type="InterPro" id="IPR032675">
    <property type="entry name" value="LRR_dom_sf"/>
</dbReference>
<dbReference type="InterPro" id="IPR003591">
    <property type="entry name" value="Leu-rich_rpt_typical-subtyp"/>
</dbReference>
<dbReference type="EMBL" id="CAAALY010048180">
    <property type="protein sequence ID" value="VEL20826.1"/>
    <property type="molecule type" value="Genomic_DNA"/>
</dbReference>
<evidence type="ECO:0000256" key="2">
    <source>
        <dbReference type="ARBA" id="ARBA00022614"/>
    </source>
</evidence>
<dbReference type="Gene3D" id="3.80.10.10">
    <property type="entry name" value="Ribonuclease Inhibitor"/>
    <property type="match status" value="2"/>
</dbReference>
<dbReference type="SMART" id="SM00369">
    <property type="entry name" value="LRR_TYP"/>
    <property type="match status" value="4"/>
</dbReference>
<evidence type="ECO:0000256" key="8">
    <source>
        <dbReference type="ARBA" id="ARBA00023157"/>
    </source>
</evidence>
<dbReference type="InterPro" id="IPR050541">
    <property type="entry name" value="LRR_TM_domain-containing"/>
</dbReference>
<evidence type="ECO:0000256" key="3">
    <source>
        <dbReference type="ARBA" id="ARBA00022692"/>
    </source>
</evidence>
<dbReference type="GO" id="GO:0005886">
    <property type="term" value="C:plasma membrane"/>
    <property type="evidence" value="ECO:0007669"/>
    <property type="project" value="TreeGrafter"/>
</dbReference>
<keyword evidence="2" id="KW-0433">Leucine-rich repeat</keyword>
<dbReference type="SUPFAM" id="SSF52058">
    <property type="entry name" value="L domain-like"/>
    <property type="match status" value="1"/>
</dbReference>
<proteinExistence type="predicted"/>
<name>A0A448WUV1_9PLAT</name>
<gene>
    <name evidence="11" type="ORF">PXEA_LOCUS14266</name>
</gene>
<evidence type="ECO:0000313" key="11">
    <source>
        <dbReference type="EMBL" id="VEL20826.1"/>
    </source>
</evidence>
<protein>
    <recommendedName>
        <fullName evidence="10">Ig-like domain-containing protein</fullName>
    </recommendedName>
</protein>
<evidence type="ECO:0000256" key="9">
    <source>
        <dbReference type="SAM" id="Phobius"/>
    </source>
</evidence>
<organism evidence="11 12">
    <name type="scientific">Protopolystoma xenopodis</name>
    <dbReference type="NCBI Taxonomy" id="117903"/>
    <lineage>
        <taxon>Eukaryota</taxon>
        <taxon>Metazoa</taxon>
        <taxon>Spiralia</taxon>
        <taxon>Lophotrochozoa</taxon>
        <taxon>Platyhelminthes</taxon>
        <taxon>Monogenea</taxon>
        <taxon>Polyopisthocotylea</taxon>
        <taxon>Polystomatidea</taxon>
        <taxon>Polystomatidae</taxon>
        <taxon>Protopolystoma</taxon>
    </lineage>
</organism>
<dbReference type="InterPro" id="IPR036179">
    <property type="entry name" value="Ig-like_dom_sf"/>
</dbReference>